<evidence type="ECO:0000313" key="2">
    <source>
        <dbReference type="Proteomes" id="UP000310066"/>
    </source>
</evidence>
<evidence type="ECO:0000313" key="1">
    <source>
        <dbReference type="EMBL" id="TKA32299.1"/>
    </source>
</evidence>
<dbReference type="EMBL" id="NAJP01000091">
    <property type="protein sequence ID" value="TKA32299.1"/>
    <property type="molecule type" value="Genomic_DNA"/>
</dbReference>
<dbReference type="STRING" id="329885.A0A4V5N5L1"/>
<comment type="caution">
    <text evidence="1">The sequence shown here is derived from an EMBL/GenBank/DDBJ whole genome shotgun (WGS) entry which is preliminary data.</text>
</comment>
<protein>
    <submittedName>
        <fullName evidence="1">Uncharacterized protein</fullName>
    </submittedName>
</protein>
<sequence length="128" mass="15223">MPPSPLPPPQETLHAYRHLLQHALRACRYAKPARFTVRDRLRRAFRTSAPEDYDAGRVERTLRFLGSAAEFKGVEYRLSRNLAHVWWERERLGRQTVRPDVFQLRRRAYDEFDRTVEKLNESIGMCIK</sequence>
<organism evidence="1 2">
    <name type="scientific">Friedmanniomyces endolithicus</name>
    <dbReference type="NCBI Taxonomy" id="329885"/>
    <lineage>
        <taxon>Eukaryota</taxon>
        <taxon>Fungi</taxon>
        <taxon>Dikarya</taxon>
        <taxon>Ascomycota</taxon>
        <taxon>Pezizomycotina</taxon>
        <taxon>Dothideomycetes</taxon>
        <taxon>Dothideomycetidae</taxon>
        <taxon>Mycosphaerellales</taxon>
        <taxon>Teratosphaeriaceae</taxon>
        <taxon>Friedmanniomyces</taxon>
    </lineage>
</organism>
<gene>
    <name evidence="1" type="ORF">B0A54_14450</name>
</gene>
<accession>A0A4V5N5L1</accession>
<reference evidence="1 2" key="1">
    <citation type="submission" date="2017-03" db="EMBL/GenBank/DDBJ databases">
        <title>Genomes of endolithic fungi from Antarctica.</title>
        <authorList>
            <person name="Coleine C."/>
            <person name="Masonjones S."/>
            <person name="Stajich J.E."/>
        </authorList>
    </citation>
    <scope>NUCLEOTIDE SEQUENCE [LARGE SCALE GENOMIC DNA]</scope>
    <source>
        <strain evidence="1 2">CCFEE 5311</strain>
    </source>
</reference>
<dbReference type="OrthoDB" id="4392610at2759"/>
<name>A0A4V5N5L1_9PEZI</name>
<dbReference type="AlphaFoldDB" id="A0A4V5N5L1"/>
<dbReference type="Proteomes" id="UP000310066">
    <property type="component" value="Unassembled WGS sequence"/>
</dbReference>
<proteinExistence type="predicted"/>